<evidence type="ECO:0000313" key="1">
    <source>
        <dbReference type="EMBL" id="KAI0065605.1"/>
    </source>
</evidence>
<name>A0ACB8TB97_9AGAM</name>
<reference evidence="1" key="1">
    <citation type="submission" date="2021-03" db="EMBL/GenBank/DDBJ databases">
        <authorList>
            <consortium name="DOE Joint Genome Institute"/>
            <person name="Ahrendt S."/>
            <person name="Looney B.P."/>
            <person name="Miyauchi S."/>
            <person name="Morin E."/>
            <person name="Drula E."/>
            <person name="Courty P.E."/>
            <person name="Chicoki N."/>
            <person name="Fauchery L."/>
            <person name="Kohler A."/>
            <person name="Kuo A."/>
            <person name="Labutti K."/>
            <person name="Pangilinan J."/>
            <person name="Lipzen A."/>
            <person name="Riley R."/>
            <person name="Andreopoulos W."/>
            <person name="He G."/>
            <person name="Johnson J."/>
            <person name="Barry K.W."/>
            <person name="Grigoriev I.V."/>
            <person name="Nagy L."/>
            <person name="Hibbett D."/>
            <person name="Henrissat B."/>
            <person name="Matheny P.B."/>
            <person name="Labbe J."/>
            <person name="Martin F."/>
        </authorList>
    </citation>
    <scope>NUCLEOTIDE SEQUENCE</scope>
    <source>
        <strain evidence="1">HHB10654</strain>
    </source>
</reference>
<reference evidence="1" key="2">
    <citation type="journal article" date="2022" name="New Phytol.">
        <title>Evolutionary transition to the ectomycorrhizal habit in the genomes of a hyperdiverse lineage of mushroom-forming fungi.</title>
        <authorList>
            <person name="Looney B."/>
            <person name="Miyauchi S."/>
            <person name="Morin E."/>
            <person name="Drula E."/>
            <person name="Courty P.E."/>
            <person name="Kohler A."/>
            <person name="Kuo A."/>
            <person name="LaButti K."/>
            <person name="Pangilinan J."/>
            <person name="Lipzen A."/>
            <person name="Riley R."/>
            <person name="Andreopoulos W."/>
            <person name="He G."/>
            <person name="Johnson J."/>
            <person name="Nolan M."/>
            <person name="Tritt A."/>
            <person name="Barry K.W."/>
            <person name="Grigoriev I.V."/>
            <person name="Nagy L.G."/>
            <person name="Hibbett D."/>
            <person name="Henrissat B."/>
            <person name="Matheny P.B."/>
            <person name="Labbe J."/>
            <person name="Martin F.M."/>
        </authorList>
    </citation>
    <scope>NUCLEOTIDE SEQUENCE</scope>
    <source>
        <strain evidence="1">HHB10654</strain>
    </source>
</reference>
<organism evidence="1 2">
    <name type="scientific">Artomyces pyxidatus</name>
    <dbReference type="NCBI Taxonomy" id="48021"/>
    <lineage>
        <taxon>Eukaryota</taxon>
        <taxon>Fungi</taxon>
        <taxon>Dikarya</taxon>
        <taxon>Basidiomycota</taxon>
        <taxon>Agaricomycotina</taxon>
        <taxon>Agaricomycetes</taxon>
        <taxon>Russulales</taxon>
        <taxon>Auriscalpiaceae</taxon>
        <taxon>Artomyces</taxon>
    </lineage>
</organism>
<keyword evidence="2" id="KW-1185">Reference proteome</keyword>
<dbReference type="EMBL" id="MU277195">
    <property type="protein sequence ID" value="KAI0065605.1"/>
    <property type="molecule type" value="Genomic_DNA"/>
</dbReference>
<proteinExistence type="predicted"/>
<protein>
    <submittedName>
        <fullName evidence="1">Glycoside hydrolase family 2 protein</fullName>
    </submittedName>
</protein>
<dbReference type="Proteomes" id="UP000814140">
    <property type="component" value="Unassembled WGS sequence"/>
</dbReference>
<accession>A0ACB8TB97</accession>
<gene>
    <name evidence="1" type="ORF">BV25DRAFT_1822077</name>
</gene>
<keyword evidence="1" id="KW-0378">Hydrolase</keyword>
<sequence>MGRFFGVALLVGLLPAFSRANVFSLADLPWCLKNQNGSIAIPGSVPSQAHLDLVKAGVINEPLLGINEYTERWVVNDNWTYTANISSFLKTLPKSPTQKTLLVFYGIDTIANITLNGHAIAWVNNQFQQYVFDVSDAIAFPVGPSINLTLTFESAWYYGRNASTRPDAEPMPGYPVDFVYPGVRNWVRKGQSDFGWDWGPAFVPSGIHKPAYFITFSEATSAEPSNTQSVMSPNLIEQSPILVSQSSIDIFKEGYSAKTGRPPNQAAPWIVNVSLAVHSVVAAHCPSLTLSIPELRLTSRPIALPALPGLGKSISSPTWLTAQWTIPEGIPERWFPHNLGTPKLYNLSLTLDLGGVGQSFAFQTSIGFRTIQLIQTPYPDTEVTARGITPGDQWHFEVNGKAFYSLGTNIIPFDPFYARISDEEARWVIQSAVQSGQNMLRVWGGGVYQPSTSSAALTPNYPPHATDVYSFYSICDELGILAWSEFIFSDDFYPMNYWIVDPVKEEVAQNVRRINRHASVAQWAGGNEIEGMAQDVGGRYLDEFVTLFQDILHGVTYSATNSSPYTVCSTTSGVLSIDPLVIRLGNATYGEIYGNSERYNYWAQSAFDASTFPVSRFVNEFGFHSMPSFYSWEEVLQSPNDFHFDSKVVTSRCHFPPPGSLAWPNPRAIQGLDYMTDAVELWLPTPGTSNSNQTFAQWCWSTQVFQAMAMYSQIAFYRLGAGRPENNLGALVWQLNDVWQGVSWSSIEYSGRWKVLHYVESTIFQPVVINPFWVAERETLQIVVTSDRWESVSGEAQWTWYDWKGKALERTCRNFTVPTLNNSLLYHEEGLSRILPQGSSATDVWLHINVTAHLGQETVTNEQVFTPTSLAKATLVDPRIEVTRGPGLNFTLSAKGGVAPWTWLDHPSGTVGFFADSTGHPLNGFYLIPGADRTVTFHLNEALSRVKVPNPKDFVVRSLWNNTHI</sequence>
<evidence type="ECO:0000313" key="2">
    <source>
        <dbReference type="Proteomes" id="UP000814140"/>
    </source>
</evidence>
<comment type="caution">
    <text evidence="1">The sequence shown here is derived from an EMBL/GenBank/DDBJ whole genome shotgun (WGS) entry which is preliminary data.</text>
</comment>